<sequence>MSLDEGQPYVANLSSPEEVITTNLIKKILHGHDPDAKLVSYSAKLGNKTGDNFMSVIYSADILFTNSSSSEEKLKVMVKTMPRNEFRVEELNKVAAFAKEVKMYAHVLPEMVRFQKENKIKDGEIMADWPACLASFSNGGVDDFVAMGNLRGKGIESENHPHFQNFIEEYKNCKFYGVMLGLLTAPMMCTESEDLADLEDMEGFGEDAATRMFEARTKSSKDSQLISTNKICNLAVNHLPHCPQVIRKMSEIKKV</sequence>
<comment type="caution">
    <text evidence="1">The sequence shown here is derived from an EMBL/GenBank/DDBJ whole genome shotgun (WGS) entry which is preliminary data.</text>
</comment>
<name>A0A226D142_FOLCA</name>
<dbReference type="Proteomes" id="UP000198287">
    <property type="component" value="Unassembled WGS sequence"/>
</dbReference>
<organism evidence="1 2">
    <name type="scientific">Folsomia candida</name>
    <name type="common">Springtail</name>
    <dbReference type="NCBI Taxonomy" id="158441"/>
    <lineage>
        <taxon>Eukaryota</taxon>
        <taxon>Metazoa</taxon>
        <taxon>Ecdysozoa</taxon>
        <taxon>Arthropoda</taxon>
        <taxon>Hexapoda</taxon>
        <taxon>Collembola</taxon>
        <taxon>Entomobryomorpha</taxon>
        <taxon>Isotomoidea</taxon>
        <taxon>Isotomidae</taxon>
        <taxon>Proisotominae</taxon>
        <taxon>Folsomia</taxon>
    </lineage>
</organism>
<evidence type="ECO:0000313" key="1">
    <source>
        <dbReference type="EMBL" id="OXA38371.1"/>
    </source>
</evidence>
<dbReference type="InterPro" id="IPR004119">
    <property type="entry name" value="EcKL"/>
</dbReference>
<dbReference type="PANTHER" id="PTHR11012">
    <property type="entry name" value="PROTEIN KINASE-LIKE DOMAIN-CONTAINING"/>
    <property type="match status" value="1"/>
</dbReference>
<dbReference type="EMBL" id="LNIX01000046">
    <property type="protein sequence ID" value="OXA38371.1"/>
    <property type="molecule type" value="Genomic_DNA"/>
</dbReference>
<dbReference type="AlphaFoldDB" id="A0A226D142"/>
<dbReference type="Pfam" id="PF02958">
    <property type="entry name" value="EcKL"/>
    <property type="match status" value="1"/>
</dbReference>
<gene>
    <name evidence="1" type="ORF">Fcan01_26833</name>
</gene>
<evidence type="ECO:0000313" key="2">
    <source>
        <dbReference type="Proteomes" id="UP000198287"/>
    </source>
</evidence>
<protein>
    <submittedName>
        <fullName evidence="1">Uncharacterized protein</fullName>
    </submittedName>
</protein>
<proteinExistence type="predicted"/>
<dbReference type="OrthoDB" id="191037at2759"/>
<keyword evidence="2" id="KW-1185">Reference proteome</keyword>
<dbReference type="PANTHER" id="PTHR11012:SF30">
    <property type="entry name" value="PROTEIN KINASE-LIKE DOMAIN-CONTAINING"/>
    <property type="match status" value="1"/>
</dbReference>
<accession>A0A226D142</accession>
<reference evidence="1 2" key="1">
    <citation type="submission" date="2015-12" db="EMBL/GenBank/DDBJ databases">
        <title>The genome of Folsomia candida.</title>
        <authorList>
            <person name="Faddeeva A."/>
            <person name="Derks M.F."/>
            <person name="Anvar Y."/>
            <person name="Smit S."/>
            <person name="Van Straalen N."/>
            <person name="Roelofs D."/>
        </authorList>
    </citation>
    <scope>NUCLEOTIDE SEQUENCE [LARGE SCALE GENOMIC DNA]</scope>
    <source>
        <strain evidence="1 2">VU population</strain>
        <tissue evidence="1">Whole body</tissue>
    </source>
</reference>